<evidence type="ECO:0000313" key="2">
    <source>
        <dbReference type="EMBL" id="KAJ4425918.1"/>
    </source>
</evidence>
<organism evidence="2 3">
    <name type="scientific">Periplaneta americana</name>
    <name type="common">American cockroach</name>
    <name type="synonym">Blatta americana</name>
    <dbReference type="NCBI Taxonomy" id="6978"/>
    <lineage>
        <taxon>Eukaryota</taxon>
        <taxon>Metazoa</taxon>
        <taxon>Ecdysozoa</taxon>
        <taxon>Arthropoda</taxon>
        <taxon>Hexapoda</taxon>
        <taxon>Insecta</taxon>
        <taxon>Pterygota</taxon>
        <taxon>Neoptera</taxon>
        <taxon>Polyneoptera</taxon>
        <taxon>Dictyoptera</taxon>
        <taxon>Blattodea</taxon>
        <taxon>Blattoidea</taxon>
        <taxon>Blattidae</taxon>
        <taxon>Blattinae</taxon>
        <taxon>Periplaneta</taxon>
    </lineage>
</organism>
<protein>
    <recommendedName>
        <fullName evidence="1">Reverse transcriptase domain-containing protein</fullName>
    </recommendedName>
</protein>
<comment type="caution">
    <text evidence="2">The sequence shown here is derived from an EMBL/GenBank/DDBJ whole genome shotgun (WGS) entry which is preliminary data.</text>
</comment>
<dbReference type="CDD" id="cd00304">
    <property type="entry name" value="RT_like"/>
    <property type="match status" value="1"/>
</dbReference>
<dbReference type="InterPro" id="IPR000477">
    <property type="entry name" value="RT_dom"/>
</dbReference>
<reference evidence="2 3" key="1">
    <citation type="journal article" date="2022" name="Allergy">
        <title>Genome assembly and annotation of Periplaneta americana reveal a comprehensive cockroach allergen profile.</title>
        <authorList>
            <person name="Wang L."/>
            <person name="Xiong Q."/>
            <person name="Saelim N."/>
            <person name="Wang L."/>
            <person name="Nong W."/>
            <person name="Wan A.T."/>
            <person name="Shi M."/>
            <person name="Liu X."/>
            <person name="Cao Q."/>
            <person name="Hui J.H.L."/>
            <person name="Sookrung N."/>
            <person name="Leung T.F."/>
            <person name="Tungtrongchitr A."/>
            <person name="Tsui S.K.W."/>
        </authorList>
    </citation>
    <scope>NUCLEOTIDE SEQUENCE [LARGE SCALE GENOMIC DNA]</scope>
    <source>
        <strain evidence="2">PWHHKU_190912</strain>
    </source>
</reference>
<dbReference type="InterPro" id="IPR043502">
    <property type="entry name" value="DNA/RNA_pol_sf"/>
</dbReference>
<gene>
    <name evidence="2" type="ORF">ANN_27544</name>
</gene>
<feature type="domain" description="Reverse transcriptase" evidence="1">
    <location>
        <begin position="1"/>
        <end position="383"/>
    </location>
</feature>
<dbReference type="Pfam" id="PF00078">
    <property type="entry name" value="RVT_1"/>
    <property type="match status" value="1"/>
</dbReference>
<evidence type="ECO:0000259" key="1">
    <source>
        <dbReference type="PROSITE" id="PS50878"/>
    </source>
</evidence>
<evidence type="ECO:0000313" key="3">
    <source>
        <dbReference type="Proteomes" id="UP001148838"/>
    </source>
</evidence>
<sequence>MHIFSRLKLDSKRSSKALFIIHSLFQEDLFDVDRVQQEQKVEIPSKEDEVFSESFADIHDSAISSNSEGFAHQDHTTVQQAMEDSVSSANSLRAHVVMMDVIKREPDINPLAKETSYKIDIEERNSISEEGNIYDLHATEIKTEYMDQSYDLKSEVTFEETSVPIDFPIVKSEAERRDLVFRCRGGPRPSDRDLGLAVALIGRGGSHLLGPGGLGHFIEKIQTLKTRPGDIMVSFDVVSLFTRVPIIETIELLKNIFPEDIVALFQLVLTTTYFQWNGDFYEQTDGVAMGSPLSPMVANFYMESFEDTTLKATTRRPECWFRYVDDTFVVWRHGEPALRDFLNHLNGVHKQIQFTMELESDGRLPFLDVLVHRKPDGTLGHSVYRKPTHTDRYLHKSSNHHPGQKRAMMKTLIERAQKIS</sequence>
<accession>A0ABQ8RW60</accession>
<dbReference type="PANTHER" id="PTHR21301">
    <property type="entry name" value="REVERSE TRANSCRIPTASE"/>
    <property type="match status" value="1"/>
</dbReference>
<dbReference type="PANTHER" id="PTHR21301:SF11">
    <property type="entry name" value="GIY-YIG DOMAIN-CONTAINING PROTEIN"/>
    <property type="match status" value="1"/>
</dbReference>
<proteinExistence type="predicted"/>
<name>A0ABQ8RW60_PERAM</name>
<dbReference type="EMBL" id="JAJSOF020000041">
    <property type="protein sequence ID" value="KAJ4425918.1"/>
    <property type="molecule type" value="Genomic_DNA"/>
</dbReference>
<dbReference type="SUPFAM" id="SSF56672">
    <property type="entry name" value="DNA/RNA polymerases"/>
    <property type="match status" value="1"/>
</dbReference>
<dbReference type="PROSITE" id="PS50878">
    <property type="entry name" value="RT_POL"/>
    <property type="match status" value="1"/>
</dbReference>
<keyword evidence="3" id="KW-1185">Reference proteome</keyword>
<dbReference type="Proteomes" id="UP001148838">
    <property type="component" value="Unassembled WGS sequence"/>
</dbReference>